<evidence type="ECO:0000313" key="2">
    <source>
        <dbReference type="Proteomes" id="UP001057402"/>
    </source>
</evidence>
<keyword evidence="2" id="KW-1185">Reference proteome</keyword>
<sequence>MPMVLAECCFFLKAGGMLLFRDCGLYDMTVLRFKPDQRVGFREYIQADGTRSYFCLPAVCPRSLPASWLHGGGKKRACVRVWVHGKFWKAK</sequence>
<name>A0ACB9RJG6_9MYRT</name>
<evidence type="ECO:0000313" key="1">
    <source>
        <dbReference type="EMBL" id="KAI4378999.1"/>
    </source>
</evidence>
<accession>A0ACB9RJG6</accession>
<organism evidence="1 2">
    <name type="scientific">Melastoma candidum</name>
    <dbReference type="NCBI Taxonomy" id="119954"/>
    <lineage>
        <taxon>Eukaryota</taxon>
        <taxon>Viridiplantae</taxon>
        <taxon>Streptophyta</taxon>
        <taxon>Embryophyta</taxon>
        <taxon>Tracheophyta</taxon>
        <taxon>Spermatophyta</taxon>
        <taxon>Magnoliopsida</taxon>
        <taxon>eudicotyledons</taxon>
        <taxon>Gunneridae</taxon>
        <taxon>Pentapetalae</taxon>
        <taxon>rosids</taxon>
        <taxon>malvids</taxon>
        <taxon>Myrtales</taxon>
        <taxon>Melastomataceae</taxon>
        <taxon>Melastomatoideae</taxon>
        <taxon>Melastomateae</taxon>
        <taxon>Melastoma</taxon>
    </lineage>
</organism>
<reference evidence="2" key="1">
    <citation type="journal article" date="2023" name="Front. Plant Sci.">
        <title>Chromosomal-level genome assembly of Melastoma candidum provides insights into trichome evolution.</title>
        <authorList>
            <person name="Zhong Y."/>
            <person name="Wu W."/>
            <person name="Sun C."/>
            <person name="Zou P."/>
            <person name="Liu Y."/>
            <person name="Dai S."/>
            <person name="Zhou R."/>
        </authorList>
    </citation>
    <scope>NUCLEOTIDE SEQUENCE [LARGE SCALE GENOMIC DNA]</scope>
</reference>
<proteinExistence type="predicted"/>
<protein>
    <submittedName>
        <fullName evidence="1">Uncharacterized protein</fullName>
    </submittedName>
</protein>
<comment type="caution">
    <text evidence="1">The sequence shown here is derived from an EMBL/GenBank/DDBJ whole genome shotgun (WGS) entry which is preliminary data.</text>
</comment>
<dbReference type="EMBL" id="CM042883">
    <property type="protein sequence ID" value="KAI4378999.1"/>
    <property type="molecule type" value="Genomic_DNA"/>
</dbReference>
<gene>
    <name evidence="1" type="ORF">MLD38_016409</name>
</gene>
<dbReference type="Proteomes" id="UP001057402">
    <property type="component" value="Chromosome 4"/>
</dbReference>